<keyword evidence="7" id="KW-0868">Chloride</keyword>
<dbReference type="GeneTree" id="ENSGT00940000157777"/>
<accession>A0A4W6D0E5</accession>
<keyword evidence="7" id="KW-1003">Cell membrane</keyword>
<dbReference type="InterPro" id="IPR021134">
    <property type="entry name" value="Bestrophin-like"/>
</dbReference>
<evidence type="ECO:0000256" key="4">
    <source>
        <dbReference type="ARBA" id="ARBA00023136"/>
    </source>
</evidence>
<dbReference type="GO" id="GO:0005254">
    <property type="term" value="F:chloride channel activity"/>
    <property type="evidence" value="ECO:0007669"/>
    <property type="project" value="UniProtKB-KW"/>
</dbReference>
<dbReference type="GO" id="GO:0034707">
    <property type="term" value="C:chloride channel complex"/>
    <property type="evidence" value="ECO:0007669"/>
    <property type="project" value="UniProtKB-KW"/>
</dbReference>
<comment type="subcellular location">
    <subcellularLocation>
        <location evidence="7">Cell membrane</location>
        <topology evidence="7">Multi-pass membrane protein</topology>
    </subcellularLocation>
    <subcellularLocation>
        <location evidence="1">Membrane</location>
    </subcellularLocation>
</comment>
<comment type="function">
    <text evidence="7">Forms chloride channels.</text>
</comment>
<evidence type="ECO:0000313" key="8">
    <source>
        <dbReference type="Ensembl" id="ENSLCAP00010018180.1"/>
    </source>
</evidence>
<keyword evidence="2 7" id="KW-0812">Transmembrane</keyword>
<dbReference type="InterPro" id="IPR000615">
    <property type="entry name" value="Bestrophin"/>
</dbReference>
<keyword evidence="7" id="KW-0869">Chloride channel</keyword>
<dbReference type="Ensembl" id="ENSLCAT00010018581.1">
    <property type="protein sequence ID" value="ENSLCAP00010018180.1"/>
    <property type="gene ID" value="ENSLCAG00010008632.1"/>
</dbReference>
<keyword evidence="7" id="KW-0406">Ion transport</keyword>
<evidence type="ECO:0000256" key="6">
    <source>
        <dbReference type="ARBA" id="ARBA00034769"/>
    </source>
</evidence>
<evidence type="ECO:0000313" key="9">
    <source>
        <dbReference type="Proteomes" id="UP000314980"/>
    </source>
</evidence>
<sequence length="184" mass="21626">MTVTYSSKVANATFFSFHRLLLRWRGSIYKLLYREFALFVLLYTVLSLVYRFALTDDQKRLFEKLSMYCDRYAEQIPVTFVLGFYVTLVVNRWWNQFVNLPWPDRLMLTAPASCVQGKDEYGRLLRRTLVRYVNLTSLLIFRSVSTAVCKRFPTMDHVVEAGESRRDCVSSFPPLANKNFKQAD</sequence>
<comment type="similarity">
    <text evidence="6 7">Belongs to the anion channel-forming bestrophin (TC 1.A.46) family. Calcium-sensitive chloride channel subfamily.</text>
</comment>
<keyword evidence="4 7" id="KW-0472">Membrane</keyword>
<reference evidence="8" key="2">
    <citation type="submission" date="2025-08" db="UniProtKB">
        <authorList>
            <consortium name="Ensembl"/>
        </authorList>
    </citation>
    <scope>IDENTIFICATION</scope>
</reference>
<feature type="transmembrane region" description="Helical" evidence="7">
    <location>
        <begin position="75"/>
        <end position="94"/>
    </location>
</feature>
<dbReference type="InParanoid" id="A0A4W6D0E5"/>
<dbReference type="PANTHER" id="PTHR10736:SF2">
    <property type="entry name" value="BESTROPHIN-3"/>
    <property type="match status" value="1"/>
</dbReference>
<keyword evidence="7" id="KW-0407">Ion channel</keyword>
<evidence type="ECO:0000256" key="2">
    <source>
        <dbReference type="ARBA" id="ARBA00022692"/>
    </source>
</evidence>
<evidence type="ECO:0000256" key="1">
    <source>
        <dbReference type="ARBA" id="ARBA00004370"/>
    </source>
</evidence>
<keyword evidence="9" id="KW-1185">Reference proteome</keyword>
<evidence type="ECO:0000256" key="3">
    <source>
        <dbReference type="ARBA" id="ARBA00022989"/>
    </source>
</evidence>
<keyword evidence="3 7" id="KW-1133">Transmembrane helix</keyword>
<name>A0A4W6D0E5_LATCA</name>
<organism evidence="8 9">
    <name type="scientific">Lates calcarifer</name>
    <name type="common">Barramundi</name>
    <name type="synonym">Holocentrus calcarifer</name>
    <dbReference type="NCBI Taxonomy" id="8187"/>
    <lineage>
        <taxon>Eukaryota</taxon>
        <taxon>Metazoa</taxon>
        <taxon>Chordata</taxon>
        <taxon>Craniata</taxon>
        <taxon>Vertebrata</taxon>
        <taxon>Euteleostomi</taxon>
        <taxon>Actinopterygii</taxon>
        <taxon>Neopterygii</taxon>
        <taxon>Teleostei</taxon>
        <taxon>Neoteleostei</taxon>
        <taxon>Acanthomorphata</taxon>
        <taxon>Carangaria</taxon>
        <taxon>Carangaria incertae sedis</taxon>
        <taxon>Centropomidae</taxon>
        <taxon>Lates</taxon>
    </lineage>
</organism>
<dbReference type="GO" id="GO:0005886">
    <property type="term" value="C:plasma membrane"/>
    <property type="evidence" value="ECO:0007669"/>
    <property type="project" value="UniProtKB-SubCell"/>
</dbReference>
<feature type="transmembrane region" description="Helical" evidence="7">
    <location>
        <begin position="36"/>
        <end position="54"/>
    </location>
</feature>
<evidence type="ECO:0000256" key="7">
    <source>
        <dbReference type="RuleBase" id="RU363126"/>
    </source>
</evidence>
<reference evidence="8" key="3">
    <citation type="submission" date="2025-09" db="UniProtKB">
        <authorList>
            <consortium name="Ensembl"/>
        </authorList>
    </citation>
    <scope>IDENTIFICATION</scope>
</reference>
<dbReference type="PANTHER" id="PTHR10736">
    <property type="entry name" value="BESTROPHIN"/>
    <property type="match status" value="1"/>
</dbReference>
<protein>
    <recommendedName>
        <fullName evidence="7">Bestrophin homolog</fullName>
    </recommendedName>
</protein>
<dbReference type="AlphaFoldDB" id="A0A4W6D0E5"/>
<evidence type="ECO:0000256" key="5">
    <source>
        <dbReference type="ARBA" id="ARBA00024167"/>
    </source>
</evidence>
<dbReference type="Pfam" id="PF01062">
    <property type="entry name" value="Bestrophin"/>
    <property type="match status" value="1"/>
</dbReference>
<comment type="catalytic activity">
    <reaction evidence="5">
        <text>chloride(in) = chloride(out)</text>
        <dbReference type="Rhea" id="RHEA:29823"/>
        <dbReference type="ChEBI" id="CHEBI:17996"/>
    </reaction>
</comment>
<proteinExistence type="inferred from homology"/>
<reference evidence="9" key="1">
    <citation type="submission" date="2015-09" db="EMBL/GenBank/DDBJ databases">
        <authorList>
            <person name="Sai Rama Sridatta P."/>
        </authorList>
    </citation>
    <scope>NUCLEOTIDE SEQUENCE [LARGE SCALE GENOMIC DNA]</scope>
</reference>
<dbReference type="Proteomes" id="UP000314980">
    <property type="component" value="Unassembled WGS sequence"/>
</dbReference>
<keyword evidence="7" id="KW-0813">Transport</keyword>